<accession>A0ACC4DA59</accession>
<organism evidence="1 2">
    <name type="scientific">Purpureocillium lilacinum</name>
    <name type="common">Paecilomyces lilacinus</name>
    <dbReference type="NCBI Taxonomy" id="33203"/>
    <lineage>
        <taxon>Eukaryota</taxon>
        <taxon>Fungi</taxon>
        <taxon>Dikarya</taxon>
        <taxon>Ascomycota</taxon>
        <taxon>Pezizomycotina</taxon>
        <taxon>Sordariomycetes</taxon>
        <taxon>Hypocreomycetidae</taxon>
        <taxon>Hypocreales</taxon>
        <taxon>Ophiocordycipitaceae</taxon>
        <taxon>Purpureocillium</taxon>
    </lineage>
</organism>
<gene>
    <name evidence="1" type="ORF">ACCO45_012319</name>
</gene>
<sequence>MVFREVIEPSGDSNGDTGEALNRRNSSPTGPFCTERTRVTVVGSRGDEEQNLDTPALPKVDDEDAQTTATDPNGNFDSATVVTAAGYDAEAVGETRGDRGQKHTDRASAKANGGAHNISAALPYPKRKCKFVHPNLNDDDIENSQTGPAADSPPPSVRDTKKRMVHWESSVKAVLDYWRD</sequence>
<comment type="caution">
    <text evidence="1">The sequence shown here is derived from an EMBL/GenBank/DDBJ whole genome shotgun (WGS) entry which is preliminary data.</text>
</comment>
<proteinExistence type="predicted"/>
<evidence type="ECO:0000313" key="1">
    <source>
        <dbReference type="EMBL" id="KAL3952376.1"/>
    </source>
</evidence>
<keyword evidence="2" id="KW-1185">Reference proteome</keyword>
<protein>
    <submittedName>
        <fullName evidence="1">Uncharacterized protein</fullName>
    </submittedName>
</protein>
<name>A0ACC4DA59_PURLI</name>
<evidence type="ECO:0000313" key="2">
    <source>
        <dbReference type="Proteomes" id="UP001638806"/>
    </source>
</evidence>
<reference evidence="1" key="1">
    <citation type="submission" date="2024-12" db="EMBL/GenBank/DDBJ databases">
        <title>Comparative genomics and development of molecular markers within Purpureocillium lilacinum and among Purpureocillium species.</title>
        <authorList>
            <person name="Yeh Z.-Y."/>
            <person name="Ni N.-T."/>
            <person name="Lo P.-H."/>
            <person name="Mushyakhwo K."/>
            <person name="Lin C.-F."/>
            <person name="Nai Y.-S."/>
        </authorList>
    </citation>
    <scope>NUCLEOTIDE SEQUENCE</scope>
    <source>
        <strain evidence="1">NCHU-NPUST-175</strain>
    </source>
</reference>
<dbReference type="EMBL" id="JBGNUJ010000012">
    <property type="protein sequence ID" value="KAL3952376.1"/>
    <property type="molecule type" value="Genomic_DNA"/>
</dbReference>
<dbReference type="Proteomes" id="UP001638806">
    <property type="component" value="Unassembled WGS sequence"/>
</dbReference>